<evidence type="ECO:0000313" key="4">
    <source>
        <dbReference type="EMBL" id="JAD61375.1"/>
    </source>
</evidence>
<dbReference type="InterPro" id="IPR046960">
    <property type="entry name" value="PPR_At4g14850-like_plant"/>
</dbReference>
<evidence type="ECO:0000256" key="1">
    <source>
        <dbReference type="ARBA" id="ARBA00022737"/>
    </source>
</evidence>
<proteinExistence type="predicted"/>
<dbReference type="GO" id="GO:0003723">
    <property type="term" value="F:RNA binding"/>
    <property type="evidence" value="ECO:0007669"/>
    <property type="project" value="InterPro"/>
</dbReference>
<evidence type="ECO:0000256" key="3">
    <source>
        <dbReference type="PROSITE-ProRule" id="PRU00708"/>
    </source>
</evidence>
<protein>
    <recommendedName>
        <fullName evidence="5">Pentatricopeptide repeat-containing protein</fullName>
    </recommendedName>
</protein>
<evidence type="ECO:0000256" key="2">
    <source>
        <dbReference type="ARBA" id="ARBA00022946"/>
    </source>
</evidence>
<accession>A0A0A9BJH4</accession>
<dbReference type="InterPro" id="IPR002885">
    <property type="entry name" value="PPR_rpt"/>
</dbReference>
<keyword evidence="2" id="KW-0809">Transit peptide</keyword>
<evidence type="ECO:0008006" key="5">
    <source>
        <dbReference type="Google" id="ProtNLM"/>
    </source>
</evidence>
<dbReference type="InterPro" id="IPR011990">
    <property type="entry name" value="TPR-like_helical_dom_sf"/>
</dbReference>
<reference evidence="4" key="2">
    <citation type="journal article" date="2015" name="Data Brief">
        <title>Shoot transcriptome of the giant reed, Arundo donax.</title>
        <authorList>
            <person name="Barrero R.A."/>
            <person name="Guerrero F.D."/>
            <person name="Moolhuijzen P."/>
            <person name="Goolsby J.A."/>
            <person name="Tidwell J."/>
            <person name="Bellgard S.E."/>
            <person name="Bellgard M.I."/>
        </authorList>
    </citation>
    <scope>NUCLEOTIDE SEQUENCE</scope>
    <source>
        <tissue evidence="4">Shoot tissue taken approximately 20 cm above the soil surface</tissue>
    </source>
</reference>
<dbReference type="AlphaFoldDB" id="A0A0A9BJH4"/>
<dbReference type="PANTHER" id="PTHR47926">
    <property type="entry name" value="PENTATRICOPEPTIDE REPEAT-CONTAINING PROTEIN"/>
    <property type="match status" value="1"/>
</dbReference>
<keyword evidence="1" id="KW-0677">Repeat</keyword>
<dbReference type="GO" id="GO:0009451">
    <property type="term" value="P:RNA modification"/>
    <property type="evidence" value="ECO:0007669"/>
    <property type="project" value="InterPro"/>
</dbReference>
<name>A0A0A9BJH4_ARUDO</name>
<sequence length="72" mass="7990">MPSRDSVSWNTVLSWCVTNGEYDEAIAVFQEMLASRECQPDRVTLVSVVSAITYLGALAQGLWAHACLQERD</sequence>
<feature type="repeat" description="PPR" evidence="3">
    <location>
        <begin position="5"/>
        <end position="40"/>
    </location>
</feature>
<dbReference type="Gene3D" id="1.25.40.10">
    <property type="entry name" value="Tetratricopeptide repeat domain"/>
    <property type="match status" value="1"/>
</dbReference>
<reference evidence="4" key="1">
    <citation type="submission" date="2014-09" db="EMBL/GenBank/DDBJ databases">
        <authorList>
            <person name="Magalhaes I.L.F."/>
            <person name="Oliveira U."/>
            <person name="Santos F.R."/>
            <person name="Vidigal T.H.D.A."/>
            <person name="Brescovit A.D."/>
            <person name="Santos A.J."/>
        </authorList>
    </citation>
    <scope>NUCLEOTIDE SEQUENCE</scope>
    <source>
        <tissue evidence="4">Shoot tissue taken approximately 20 cm above the soil surface</tissue>
    </source>
</reference>
<dbReference type="Pfam" id="PF13041">
    <property type="entry name" value="PPR_2"/>
    <property type="match status" value="1"/>
</dbReference>
<dbReference type="PANTHER" id="PTHR47926:SF384">
    <property type="entry name" value="DYW DOMAIN-CONTAINING PROTEIN"/>
    <property type="match status" value="1"/>
</dbReference>
<dbReference type="EMBL" id="GBRH01236520">
    <property type="protein sequence ID" value="JAD61375.1"/>
    <property type="molecule type" value="Transcribed_RNA"/>
</dbReference>
<dbReference type="NCBIfam" id="TIGR00756">
    <property type="entry name" value="PPR"/>
    <property type="match status" value="1"/>
</dbReference>
<organism evidence="4">
    <name type="scientific">Arundo donax</name>
    <name type="common">Giant reed</name>
    <name type="synonym">Donax arundinaceus</name>
    <dbReference type="NCBI Taxonomy" id="35708"/>
    <lineage>
        <taxon>Eukaryota</taxon>
        <taxon>Viridiplantae</taxon>
        <taxon>Streptophyta</taxon>
        <taxon>Embryophyta</taxon>
        <taxon>Tracheophyta</taxon>
        <taxon>Spermatophyta</taxon>
        <taxon>Magnoliopsida</taxon>
        <taxon>Liliopsida</taxon>
        <taxon>Poales</taxon>
        <taxon>Poaceae</taxon>
        <taxon>PACMAD clade</taxon>
        <taxon>Arundinoideae</taxon>
        <taxon>Arundineae</taxon>
        <taxon>Arundo</taxon>
    </lineage>
</organism>
<dbReference type="PROSITE" id="PS51375">
    <property type="entry name" value="PPR"/>
    <property type="match status" value="1"/>
</dbReference>